<proteinExistence type="predicted"/>
<sequence length="49" mass="5454">MHALSANRKVSFILCACADCLPDLRQWGMRFLNLLAPIVTCCITSKISK</sequence>
<dbReference type="EMBL" id="GBRH01173364">
    <property type="protein sequence ID" value="JAE24532.1"/>
    <property type="molecule type" value="Transcribed_RNA"/>
</dbReference>
<protein>
    <submittedName>
        <fullName evidence="1">Uncharacterized protein</fullName>
    </submittedName>
</protein>
<reference evidence="1" key="1">
    <citation type="submission" date="2014-09" db="EMBL/GenBank/DDBJ databases">
        <authorList>
            <person name="Magalhaes I.L.F."/>
            <person name="Oliveira U."/>
            <person name="Santos F.R."/>
            <person name="Vidigal T.H.D.A."/>
            <person name="Brescovit A.D."/>
            <person name="Santos A.J."/>
        </authorList>
    </citation>
    <scope>NUCLEOTIDE SEQUENCE</scope>
    <source>
        <tissue evidence="1">Shoot tissue taken approximately 20 cm above the soil surface</tissue>
    </source>
</reference>
<organism evidence="1">
    <name type="scientific">Arundo donax</name>
    <name type="common">Giant reed</name>
    <name type="synonym">Donax arundinaceus</name>
    <dbReference type="NCBI Taxonomy" id="35708"/>
    <lineage>
        <taxon>Eukaryota</taxon>
        <taxon>Viridiplantae</taxon>
        <taxon>Streptophyta</taxon>
        <taxon>Embryophyta</taxon>
        <taxon>Tracheophyta</taxon>
        <taxon>Spermatophyta</taxon>
        <taxon>Magnoliopsida</taxon>
        <taxon>Liliopsida</taxon>
        <taxon>Poales</taxon>
        <taxon>Poaceae</taxon>
        <taxon>PACMAD clade</taxon>
        <taxon>Arundinoideae</taxon>
        <taxon>Arundineae</taxon>
        <taxon>Arundo</taxon>
    </lineage>
</organism>
<name>A0A0A9GJ67_ARUDO</name>
<accession>A0A0A9GJ67</accession>
<dbReference type="AlphaFoldDB" id="A0A0A9GJ67"/>
<evidence type="ECO:0000313" key="1">
    <source>
        <dbReference type="EMBL" id="JAE24532.1"/>
    </source>
</evidence>
<reference evidence="1" key="2">
    <citation type="journal article" date="2015" name="Data Brief">
        <title>Shoot transcriptome of the giant reed, Arundo donax.</title>
        <authorList>
            <person name="Barrero R.A."/>
            <person name="Guerrero F.D."/>
            <person name="Moolhuijzen P."/>
            <person name="Goolsby J.A."/>
            <person name="Tidwell J."/>
            <person name="Bellgard S.E."/>
            <person name="Bellgard M.I."/>
        </authorList>
    </citation>
    <scope>NUCLEOTIDE SEQUENCE</scope>
    <source>
        <tissue evidence="1">Shoot tissue taken approximately 20 cm above the soil surface</tissue>
    </source>
</reference>